<evidence type="ECO:0000313" key="3">
    <source>
        <dbReference type="Proteomes" id="UP000071644"/>
    </source>
</evidence>
<gene>
    <name evidence="2" type="ORF">NS96R_14175</name>
</gene>
<sequence>MLDGVDEHGNPKPTPETAPLLDSVNDAEFVVTDEMRLDAANVVREWADSELESGEGFADRLYALIIGAAGGGDEDLTDDEADYAAALAELVGDYLEGKGIPSEDVDTLLEGDLEDNDLATRIHDALLDAMPQGDDAMLDDAEKFVWGETEENMLDATYRKVLAVRAGKKVRIKKRVAGTVRLTAAQKVAVKKMQRRAFSGTAKMKRARSMRLRRKLIG</sequence>
<proteinExistence type="predicted"/>
<feature type="region of interest" description="Disordered" evidence="1">
    <location>
        <begin position="1"/>
        <end position="20"/>
    </location>
</feature>
<accession>A0AAJ0LIZ8</accession>
<protein>
    <submittedName>
        <fullName evidence="2">Uncharacterized protein</fullName>
    </submittedName>
</protein>
<name>A0AAJ0LIZ8_9PSED</name>
<dbReference type="AlphaFoldDB" id="A0AAJ0LIZ8"/>
<comment type="caution">
    <text evidence="2">The sequence shown here is derived from an EMBL/GenBank/DDBJ whole genome shotgun (WGS) entry which is preliminary data.</text>
</comment>
<reference evidence="2 3" key="1">
    <citation type="journal article" date="2016" name="Front. Microbiol.">
        <title>Genomic Resource of Rice Seed Associated Bacteria.</title>
        <authorList>
            <person name="Midha S."/>
            <person name="Bansal K."/>
            <person name="Sharma S."/>
            <person name="Kumar N."/>
            <person name="Patil P.P."/>
            <person name="Chaudhry V."/>
            <person name="Patil P.B."/>
        </authorList>
    </citation>
    <scope>NUCLEOTIDE SEQUENCE [LARGE SCALE GENOMIC DNA]</scope>
    <source>
        <strain evidence="2 3">NS96</strain>
    </source>
</reference>
<feature type="compositionally biased region" description="Basic and acidic residues" evidence="1">
    <location>
        <begin position="1"/>
        <end position="10"/>
    </location>
</feature>
<dbReference type="EMBL" id="LDSN01000036">
    <property type="protein sequence ID" value="KTT16938.1"/>
    <property type="molecule type" value="Genomic_DNA"/>
</dbReference>
<evidence type="ECO:0000256" key="1">
    <source>
        <dbReference type="SAM" id="MobiDB-lite"/>
    </source>
</evidence>
<dbReference type="Proteomes" id="UP000071644">
    <property type="component" value="Unassembled WGS sequence"/>
</dbReference>
<organism evidence="2 3">
    <name type="scientific">Pseudomonas parafulva</name>
    <dbReference type="NCBI Taxonomy" id="157782"/>
    <lineage>
        <taxon>Bacteria</taxon>
        <taxon>Pseudomonadati</taxon>
        <taxon>Pseudomonadota</taxon>
        <taxon>Gammaproteobacteria</taxon>
        <taxon>Pseudomonadales</taxon>
        <taxon>Pseudomonadaceae</taxon>
        <taxon>Pseudomonas</taxon>
    </lineage>
</organism>
<evidence type="ECO:0000313" key="2">
    <source>
        <dbReference type="EMBL" id="KTT16938.1"/>
    </source>
</evidence>